<protein>
    <submittedName>
        <fullName evidence="2">Glycosyltransferase family A protein</fullName>
        <ecNumber evidence="2">2.4.-.-</ecNumber>
    </submittedName>
</protein>
<dbReference type="RefSeq" id="WP_286660258.1">
    <property type="nucleotide sequence ID" value="NZ_JASZYV010000002.1"/>
</dbReference>
<dbReference type="Pfam" id="PF00535">
    <property type="entry name" value="Glycos_transf_2"/>
    <property type="match status" value="1"/>
</dbReference>
<dbReference type="Proteomes" id="UP001174908">
    <property type="component" value="Unassembled WGS sequence"/>
</dbReference>
<comment type="caution">
    <text evidence="2">The sequence shown here is derived from an EMBL/GenBank/DDBJ whole genome shotgun (WGS) entry which is preliminary data.</text>
</comment>
<dbReference type="PANTHER" id="PTHR43685">
    <property type="entry name" value="GLYCOSYLTRANSFERASE"/>
    <property type="match status" value="1"/>
</dbReference>
<organism evidence="2 3">
    <name type="scientific">Variovorax dokdonensis</name>
    <dbReference type="NCBI Taxonomy" id="344883"/>
    <lineage>
        <taxon>Bacteria</taxon>
        <taxon>Pseudomonadati</taxon>
        <taxon>Pseudomonadota</taxon>
        <taxon>Betaproteobacteria</taxon>
        <taxon>Burkholderiales</taxon>
        <taxon>Comamonadaceae</taxon>
        <taxon>Variovorax</taxon>
    </lineage>
</organism>
<dbReference type="GO" id="GO:0016757">
    <property type="term" value="F:glycosyltransferase activity"/>
    <property type="evidence" value="ECO:0007669"/>
    <property type="project" value="UniProtKB-KW"/>
</dbReference>
<feature type="domain" description="Glycosyltransferase 2-like" evidence="1">
    <location>
        <begin position="17"/>
        <end position="144"/>
    </location>
</feature>
<keyword evidence="2" id="KW-0328">Glycosyltransferase</keyword>
<dbReference type="InterPro" id="IPR029044">
    <property type="entry name" value="Nucleotide-diphossugar_trans"/>
</dbReference>
<dbReference type="InterPro" id="IPR050834">
    <property type="entry name" value="Glycosyltransf_2"/>
</dbReference>
<dbReference type="EC" id="2.4.-.-" evidence="2"/>
<evidence type="ECO:0000313" key="2">
    <source>
        <dbReference type="EMBL" id="MDM0045161.1"/>
    </source>
</evidence>
<keyword evidence="2" id="KW-0808">Transferase</keyword>
<reference evidence="2" key="1">
    <citation type="submission" date="2023-06" db="EMBL/GenBank/DDBJ databases">
        <authorList>
            <person name="Jiang Y."/>
            <person name="Liu Q."/>
        </authorList>
    </citation>
    <scope>NUCLEOTIDE SEQUENCE</scope>
    <source>
        <strain evidence="2">CGMCC 1.12089</strain>
    </source>
</reference>
<sequence length="353" mass="40456">MHALHKKYKSPPPTVVVIIPFYNGARFIERAIASVFSQSVPSDEVIVVNDGSAPEEREALGELAKRYPFRIVDKQNGGQGSARNAGVAASSSNYICFLDQDDFYLDNHIEALVEGIPVDEPRFGFVYADLYEADGTGNVITTSMIRDLAEHPKKKIVDLLRRDMYVLPSASLTSRVAFEAVGGFDEQFMGFEDDDLFLRIFRAGYTNYFIDKAVTVWCIHTESTSYSMRMLRSRFRYFKKLVAMFPDEPHRGRFYLRDYLLPRFGRVFVEEVFQSIKFDRDNKAELGEMLAEFTRIVDANPYVPRRYKRKLSFAEWLLRSSPRSAVRFASAVVHLPGIRHLRQLLRRTGGRAA</sequence>
<evidence type="ECO:0000313" key="3">
    <source>
        <dbReference type="Proteomes" id="UP001174908"/>
    </source>
</evidence>
<dbReference type="Gene3D" id="3.90.550.10">
    <property type="entry name" value="Spore Coat Polysaccharide Biosynthesis Protein SpsA, Chain A"/>
    <property type="match status" value="1"/>
</dbReference>
<evidence type="ECO:0000259" key="1">
    <source>
        <dbReference type="Pfam" id="PF00535"/>
    </source>
</evidence>
<proteinExistence type="predicted"/>
<keyword evidence="3" id="KW-1185">Reference proteome</keyword>
<accession>A0ABT7NB37</accession>
<gene>
    <name evidence="2" type="ORF">QTH91_11760</name>
</gene>
<dbReference type="InterPro" id="IPR001173">
    <property type="entry name" value="Glyco_trans_2-like"/>
</dbReference>
<name>A0ABT7NB37_9BURK</name>
<dbReference type="EMBL" id="JASZYV010000002">
    <property type="protein sequence ID" value="MDM0045161.1"/>
    <property type="molecule type" value="Genomic_DNA"/>
</dbReference>
<dbReference type="CDD" id="cd00761">
    <property type="entry name" value="Glyco_tranf_GTA_type"/>
    <property type="match status" value="1"/>
</dbReference>
<dbReference type="PANTHER" id="PTHR43685:SF2">
    <property type="entry name" value="GLYCOSYLTRANSFERASE 2-LIKE DOMAIN-CONTAINING PROTEIN"/>
    <property type="match status" value="1"/>
</dbReference>
<dbReference type="SUPFAM" id="SSF53448">
    <property type="entry name" value="Nucleotide-diphospho-sugar transferases"/>
    <property type="match status" value="1"/>
</dbReference>